<accession>A0A1W6ZVE4</accession>
<keyword evidence="4" id="KW-1185">Reference proteome</keyword>
<sequence length="606" mass="64013">MIRAARRTFFSVIVLGSLAGLTPALAQGLDTATLPRVAGAKLTYAGPASTIYTTSGSVAQAAEAVVRALAAAGWQTYGDPFSQSAPDAPQRIMTFKKGAQAIVAFVTAAPAQGNATSVSYSANALANDLPFPKDATEIGFAPERPHLRAVSGETVAALLDFFRKDMAALGYQPWAGKPEQVSEKGALTFFTRDNQKILVLSLTRNDEGRTRIDITPTTARVLTAEQRQTPPAETPEQARAKAAAREQHERASAAIDAQINAQIDNVLRDVQQSLRAPAAPAAKSDAPVTVLRAKSDNAAPVPVPESADDVAFNGDKGELEFMGGPNVRSLAAFYKAEMTNAGWSTRKPTIDRDNMVVLDFTKGGQKLSFTIMQFGQGVRVRASGSGLVTAAAQPPGKTAAAAKVTQQFNDDDLTAEDVAGHPVPKRRTASGSERTQYRVVLNATVPMDVATMLAFYRRELTARGWSEAQGASVSEVRSQAAFTAPEGPAVLTLERKGNDTQVRLALRKPEVAQKAGVLPKPGQAKVLIGNPGDSEAVVTINKQTFRVKPGAGAKNPDGPMLDLAPGQYQVSLKIGGRSERETITVGADEAWGLIIGPGGLLPLHVY</sequence>
<evidence type="ECO:0000256" key="1">
    <source>
        <dbReference type="SAM" id="MobiDB-lite"/>
    </source>
</evidence>
<feature type="signal peptide" evidence="2">
    <location>
        <begin position="1"/>
        <end position="26"/>
    </location>
</feature>
<protein>
    <submittedName>
        <fullName evidence="3">Uncharacterized protein</fullName>
    </submittedName>
</protein>
<dbReference type="RefSeq" id="WP_086089670.1">
    <property type="nucleotide sequence ID" value="NZ_CP021112.1"/>
</dbReference>
<dbReference type="Proteomes" id="UP000194137">
    <property type="component" value="Chromosome"/>
</dbReference>
<feature type="region of interest" description="Disordered" evidence="1">
    <location>
        <begin position="224"/>
        <end position="252"/>
    </location>
</feature>
<feature type="compositionally biased region" description="Basic and acidic residues" evidence="1">
    <location>
        <begin position="236"/>
        <end position="251"/>
    </location>
</feature>
<dbReference type="STRING" id="1235591.CAK95_20880"/>
<feature type="chain" id="PRO_5043668889" evidence="2">
    <location>
        <begin position="27"/>
        <end position="606"/>
    </location>
</feature>
<dbReference type="EMBL" id="CP021112">
    <property type="protein sequence ID" value="ARQ01276.1"/>
    <property type="molecule type" value="Genomic_DNA"/>
</dbReference>
<proteinExistence type="predicted"/>
<dbReference type="OrthoDB" id="7927554at2"/>
<evidence type="ECO:0000313" key="3">
    <source>
        <dbReference type="EMBL" id="ARQ01276.1"/>
    </source>
</evidence>
<keyword evidence="2" id="KW-0732">Signal</keyword>
<dbReference type="AlphaFoldDB" id="A0A1W6ZVE4"/>
<evidence type="ECO:0000313" key="4">
    <source>
        <dbReference type="Proteomes" id="UP000194137"/>
    </source>
</evidence>
<name>A0A1W6ZVE4_9HYPH</name>
<evidence type="ECO:0000256" key="2">
    <source>
        <dbReference type="SAM" id="SignalP"/>
    </source>
</evidence>
<gene>
    <name evidence="3" type="ORF">CAK95_20880</name>
</gene>
<dbReference type="KEGG" id="psin:CAK95_20880"/>
<reference evidence="3 4" key="1">
    <citation type="submission" date="2017-05" db="EMBL/GenBank/DDBJ databases">
        <title>Full genome sequence of Pseudorhodoplanes sinuspersici.</title>
        <authorList>
            <person name="Dastgheib S.M.M."/>
            <person name="Shavandi M."/>
            <person name="Tirandaz H."/>
        </authorList>
    </citation>
    <scope>NUCLEOTIDE SEQUENCE [LARGE SCALE GENOMIC DNA]</scope>
    <source>
        <strain evidence="3 4">RIPI110</strain>
    </source>
</reference>
<organism evidence="3 4">
    <name type="scientific">Pseudorhodoplanes sinuspersici</name>
    <dbReference type="NCBI Taxonomy" id="1235591"/>
    <lineage>
        <taxon>Bacteria</taxon>
        <taxon>Pseudomonadati</taxon>
        <taxon>Pseudomonadota</taxon>
        <taxon>Alphaproteobacteria</taxon>
        <taxon>Hyphomicrobiales</taxon>
        <taxon>Pseudorhodoplanes</taxon>
    </lineage>
</organism>